<dbReference type="VEuPathDB" id="FungiDB:TEQG_02938"/>
<evidence type="ECO:0000256" key="4">
    <source>
        <dbReference type="ARBA" id="ARBA00047534"/>
    </source>
</evidence>
<dbReference type="AlphaFoldDB" id="F2PPT7"/>
<organism evidence="8 9">
    <name type="scientific">Trichophyton equinum (strain ATCC MYA-4606 / CBS 127.97)</name>
    <name type="common">Horse ringworm fungus</name>
    <dbReference type="NCBI Taxonomy" id="559882"/>
    <lineage>
        <taxon>Eukaryota</taxon>
        <taxon>Fungi</taxon>
        <taxon>Dikarya</taxon>
        <taxon>Ascomycota</taxon>
        <taxon>Pezizomycotina</taxon>
        <taxon>Eurotiomycetes</taxon>
        <taxon>Eurotiomycetidae</taxon>
        <taxon>Onygenales</taxon>
        <taxon>Arthrodermataceae</taxon>
        <taxon>Trichophyton</taxon>
    </lineage>
</organism>
<evidence type="ECO:0000256" key="5">
    <source>
        <dbReference type="ARBA" id="ARBA00049485"/>
    </source>
</evidence>
<feature type="region of interest" description="Disordered" evidence="6">
    <location>
        <begin position="183"/>
        <end position="215"/>
    </location>
</feature>
<evidence type="ECO:0000256" key="2">
    <source>
        <dbReference type="ARBA" id="ARBA00023002"/>
    </source>
</evidence>
<dbReference type="PANTHER" id="PTHR43827:SF13">
    <property type="entry name" value="ALDO_KETO REDUCTASE FAMILY PROTEIN"/>
    <property type="match status" value="1"/>
</dbReference>
<evidence type="ECO:0000259" key="7">
    <source>
        <dbReference type="Pfam" id="PF00248"/>
    </source>
</evidence>
<accession>F2PPT7</accession>
<evidence type="ECO:0000256" key="1">
    <source>
        <dbReference type="ARBA" id="ARBA00012845"/>
    </source>
</evidence>
<dbReference type="PRINTS" id="PR00069">
    <property type="entry name" value="ALDKETRDTASE"/>
</dbReference>
<dbReference type="eggNOG" id="KOG1577">
    <property type="taxonomic scope" value="Eukaryota"/>
</dbReference>
<name>F2PPT7_TRIEC</name>
<evidence type="ECO:0000313" key="9">
    <source>
        <dbReference type="Proteomes" id="UP000009169"/>
    </source>
</evidence>
<dbReference type="Pfam" id="PF00248">
    <property type="entry name" value="Aldo_ket_red"/>
    <property type="match status" value="1"/>
</dbReference>
<dbReference type="InterPro" id="IPR023210">
    <property type="entry name" value="NADP_OxRdtase_dom"/>
</dbReference>
<evidence type="ECO:0000256" key="6">
    <source>
        <dbReference type="SAM" id="MobiDB-lite"/>
    </source>
</evidence>
<dbReference type="Gene3D" id="3.20.20.100">
    <property type="entry name" value="NADP-dependent oxidoreductase domain"/>
    <property type="match status" value="1"/>
</dbReference>
<comment type="catalytic activity">
    <reaction evidence="5">
        <text>xylitol + NAD(+) = D-xylose + NADH + H(+)</text>
        <dbReference type="Rhea" id="RHEA:27441"/>
        <dbReference type="ChEBI" id="CHEBI:15378"/>
        <dbReference type="ChEBI" id="CHEBI:17151"/>
        <dbReference type="ChEBI" id="CHEBI:53455"/>
        <dbReference type="ChEBI" id="CHEBI:57540"/>
        <dbReference type="ChEBI" id="CHEBI:57945"/>
        <dbReference type="EC" id="1.1.1.307"/>
    </reaction>
</comment>
<keyword evidence="2" id="KW-0560">Oxidoreductase</keyword>
<comment type="function">
    <text evidence="3">Catalyzes the initial reaction in the xylose utilization pathway by reducing D-xylose into xylitol. Xylose is a major component of hemicelluloses such as xylan. Most fungi utilize D-xylose via three enzymatic reactions, xylose reductase (XR), xylitol dehydrogenase (XDH), and xylulokinase, to form xylulose 5-phosphate, which enters pentose phosphate pathway.</text>
</comment>
<comment type="catalytic activity">
    <reaction evidence="4">
        <text>xylitol + NADP(+) = D-xylose + NADPH + H(+)</text>
        <dbReference type="Rhea" id="RHEA:27445"/>
        <dbReference type="ChEBI" id="CHEBI:15378"/>
        <dbReference type="ChEBI" id="CHEBI:17151"/>
        <dbReference type="ChEBI" id="CHEBI:53455"/>
        <dbReference type="ChEBI" id="CHEBI:57783"/>
        <dbReference type="ChEBI" id="CHEBI:58349"/>
        <dbReference type="EC" id="1.1.1.307"/>
    </reaction>
</comment>
<dbReference type="PANTHER" id="PTHR43827">
    <property type="entry name" value="2,5-DIKETO-D-GLUCONIC ACID REDUCTASE"/>
    <property type="match status" value="1"/>
</dbReference>
<dbReference type="EMBL" id="DS995730">
    <property type="protein sequence ID" value="EGE03905.1"/>
    <property type="molecule type" value="Genomic_DNA"/>
</dbReference>
<dbReference type="Proteomes" id="UP000009169">
    <property type="component" value="Unassembled WGS sequence"/>
</dbReference>
<feature type="domain" description="NADP-dependent oxidoreductase" evidence="7">
    <location>
        <begin position="31"/>
        <end position="148"/>
    </location>
</feature>
<dbReference type="OrthoDB" id="416253at2759"/>
<dbReference type="HOGENOM" id="CLU_1284091_0_0_1"/>
<gene>
    <name evidence="8" type="ORF">TEQG_02938</name>
</gene>
<dbReference type="InterPro" id="IPR018170">
    <property type="entry name" value="Aldo/ket_reductase_CS"/>
</dbReference>
<proteinExistence type="predicted"/>
<reference evidence="9" key="1">
    <citation type="journal article" date="2012" name="MBio">
        <title>Comparative genome analysis of Trichophyton rubrum and related dermatophytes reveals candidate genes involved in infection.</title>
        <authorList>
            <person name="Martinez D.A."/>
            <person name="Oliver B.G."/>
            <person name="Graeser Y."/>
            <person name="Goldberg J.M."/>
            <person name="Li W."/>
            <person name="Martinez-Rossi N.M."/>
            <person name="Monod M."/>
            <person name="Shelest E."/>
            <person name="Barton R.C."/>
            <person name="Birch E."/>
            <person name="Brakhage A.A."/>
            <person name="Chen Z."/>
            <person name="Gurr S.J."/>
            <person name="Heiman D."/>
            <person name="Heitman J."/>
            <person name="Kosti I."/>
            <person name="Rossi A."/>
            <person name="Saif S."/>
            <person name="Samalova M."/>
            <person name="Saunders C.W."/>
            <person name="Shea T."/>
            <person name="Summerbell R.C."/>
            <person name="Xu J."/>
            <person name="Young S."/>
            <person name="Zeng Q."/>
            <person name="Birren B.W."/>
            <person name="Cuomo C.A."/>
            <person name="White T.C."/>
        </authorList>
    </citation>
    <scope>NUCLEOTIDE SEQUENCE [LARGE SCALE GENOMIC DNA]</scope>
    <source>
        <strain evidence="9">ATCC MYA-4606 / CBS 127.97</strain>
    </source>
</reference>
<dbReference type="EC" id="1.1.1.307" evidence="1"/>
<dbReference type="GO" id="GO:0016491">
    <property type="term" value="F:oxidoreductase activity"/>
    <property type="evidence" value="ECO:0007669"/>
    <property type="project" value="UniProtKB-KW"/>
</dbReference>
<dbReference type="SUPFAM" id="SSF51430">
    <property type="entry name" value="NAD(P)-linked oxidoreductase"/>
    <property type="match status" value="1"/>
</dbReference>
<sequence>MSASDIVQELLAMATLAPKPTRTVHARRPGYAISCGYRHIETSQDAGNEAEVGNAVRKSGIPRENFFLVIKVSMRWPSAGGQSYSKIIESVNKIGGMGRYVDLLLIPSLANNIQKRIELWSTLQDVLRTGRTRHIGVSNYTLETFLQMAEALEPAEGARSALTALWRSDSSVLLAVLRRDDSRQGLGTPGKEIPQDPTPNPDTVFAPEGMGALVE</sequence>
<evidence type="ECO:0000256" key="3">
    <source>
        <dbReference type="ARBA" id="ARBA00025065"/>
    </source>
</evidence>
<dbReference type="InterPro" id="IPR036812">
    <property type="entry name" value="NAD(P)_OxRdtase_dom_sf"/>
</dbReference>
<dbReference type="PROSITE" id="PS00062">
    <property type="entry name" value="ALDOKETO_REDUCTASE_2"/>
    <property type="match status" value="1"/>
</dbReference>
<keyword evidence="9" id="KW-1185">Reference proteome</keyword>
<evidence type="ECO:0000313" key="8">
    <source>
        <dbReference type="EMBL" id="EGE03905.1"/>
    </source>
</evidence>
<protein>
    <recommendedName>
        <fullName evidence="1">D-xylose reductase [NAD(P)H]</fullName>
        <ecNumber evidence="1">1.1.1.307</ecNumber>
    </recommendedName>
</protein>
<dbReference type="InterPro" id="IPR020471">
    <property type="entry name" value="AKR"/>
</dbReference>